<dbReference type="EMBL" id="DVJI01000012">
    <property type="protein sequence ID" value="HIS71089.1"/>
    <property type="molecule type" value="Genomic_DNA"/>
</dbReference>
<reference evidence="2" key="2">
    <citation type="journal article" date="2021" name="PeerJ">
        <title>Extensive microbial diversity within the chicken gut microbiome revealed by metagenomics and culture.</title>
        <authorList>
            <person name="Gilroy R."/>
            <person name="Ravi A."/>
            <person name="Getino M."/>
            <person name="Pursley I."/>
            <person name="Horton D.L."/>
            <person name="Alikhan N.F."/>
            <person name="Baker D."/>
            <person name="Gharbi K."/>
            <person name="Hall N."/>
            <person name="Watson M."/>
            <person name="Adriaenssens E.M."/>
            <person name="Foster-Nyarko E."/>
            <person name="Jarju S."/>
            <person name="Secka A."/>
            <person name="Antonio M."/>
            <person name="Oren A."/>
            <person name="Chaudhuri R.R."/>
            <person name="La Ragione R."/>
            <person name="Hildebrand F."/>
            <person name="Pallen M.J."/>
        </authorList>
    </citation>
    <scope>NUCLEOTIDE SEQUENCE</scope>
    <source>
        <strain evidence="2">ChiGjej3B3-5194</strain>
    </source>
</reference>
<evidence type="ECO:0000313" key="2">
    <source>
        <dbReference type="EMBL" id="HIS71089.1"/>
    </source>
</evidence>
<evidence type="ECO:0000313" key="3">
    <source>
        <dbReference type="Proteomes" id="UP000886742"/>
    </source>
</evidence>
<reference evidence="2" key="1">
    <citation type="submission" date="2020-10" db="EMBL/GenBank/DDBJ databases">
        <authorList>
            <person name="Gilroy R."/>
        </authorList>
    </citation>
    <scope>NUCLEOTIDE SEQUENCE</scope>
    <source>
        <strain evidence="2">ChiGjej3B3-5194</strain>
    </source>
</reference>
<sequence length="195" mass="21920">MAGTAASRTSRGDGVTSTVRQSSGVTYTSTGEAISSARCMADYTDCMNDYCERADTEYNRCYCSAQLAQINAQYKPAIDTLIKQILTLKSENYWTEEEMNEYWMDTIGKYTGDNSWENLDDALDIDWSSTESTVRGQQAFAIGHQYCVQHLTGCAYMQTNMRDAYRSEIARDCATYESSLQKLKNAAESIVEAYK</sequence>
<name>A0A9D1FG33_9PROT</name>
<protein>
    <submittedName>
        <fullName evidence="2">Uncharacterized protein</fullName>
    </submittedName>
</protein>
<proteinExistence type="predicted"/>
<evidence type="ECO:0000256" key="1">
    <source>
        <dbReference type="SAM" id="MobiDB-lite"/>
    </source>
</evidence>
<dbReference type="AlphaFoldDB" id="A0A9D1FG33"/>
<dbReference type="Proteomes" id="UP000886742">
    <property type="component" value="Unassembled WGS sequence"/>
</dbReference>
<feature type="region of interest" description="Disordered" evidence="1">
    <location>
        <begin position="1"/>
        <end position="21"/>
    </location>
</feature>
<gene>
    <name evidence="2" type="ORF">IAD02_03860</name>
</gene>
<comment type="caution">
    <text evidence="2">The sequence shown here is derived from an EMBL/GenBank/DDBJ whole genome shotgun (WGS) entry which is preliminary data.</text>
</comment>
<organism evidence="2 3">
    <name type="scientific">Candidatus Enterousia intestinigallinarum</name>
    <dbReference type="NCBI Taxonomy" id="2840790"/>
    <lineage>
        <taxon>Bacteria</taxon>
        <taxon>Pseudomonadati</taxon>
        <taxon>Pseudomonadota</taxon>
        <taxon>Alphaproteobacteria</taxon>
        <taxon>Candidatus Enterousia</taxon>
    </lineage>
</organism>
<accession>A0A9D1FG33</accession>